<reference evidence="3 4" key="1">
    <citation type="submission" date="2018-09" db="EMBL/GenBank/DDBJ databases">
        <authorList>
            <person name="Zhu H."/>
        </authorList>
    </citation>
    <scope>NUCLEOTIDE SEQUENCE [LARGE SCALE GENOMIC DNA]</scope>
    <source>
        <strain evidence="3 4">K2W22B-5</strain>
    </source>
</reference>
<proteinExistence type="predicted"/>
<dbReference type="InterPro" id="IPR036477">
    <property type="entry name" value="Formyl_transf_N_sf"/>
</dbReference>
<dbReference type="AlphaFoldDB" id="A0A418VL64"/>
<accession>A0A418VL64</accession>
<evidence type="ECO:0000259" key="1">
    <source>
        <dbReference type="Pfam" id="PF00551"/>
    </source>
</evidence>
<evidence type="ECO:0000313" key="4">
    <source>
        <dbReference type="Proteomes" id="UP000283458"/>
    </source>
</evidence>
<dbReference type="GO" id="GO:0005829">
    <property type="term" value="C:cytosol"/>
    <property type="evidence" value="ECO:0007669"/>
    <property type="project" value="TreeGrafter"/>
</dbReference>
<dbReference type="GO" id="GO:0004479">
    <property type="term" value="F:methionyl-tRNA formyltransferase activity"/>
    <property type="evidence" value="ECO:0007669"/>
    <property type="project" value="TreeGrafter"/>
</dbReference>
<feature type="domain" description="Formyl transferase C-terminal" evidence="2">
    <location>
        <begin position="203"/>
        <end position="288"/>
    </location>
</feature>
<dbReference type="PANTHER" id="PTHR11138">
    <property type="entry name" value="METHIONYL-TRNA FORMYLTRANSFERASE"/>
    <property type="match status" value="1"/>
</dbReference>
<dbReference type="InterPro" id="IPR005793">
    <property type="entry name" value="Formyl_trans_C"/>
</dbReference>
<dbReference type="Pfam" id="PF02911">
    <property type="entry name" value="Formyl_trans_C"/>
    <property type="match status" value="1"/>
</dbReference>
<feature type="domain" description="Formyl transferase N-terminal" evidence="1">
    <location>
        <begin position="61"/>
        <end position="167"/>
    </location>
</feature>
<evidence type="ECO:0000313" key="3">
    <source>
        <dbReference type="EMBL" id="RJF76799.1"/>
    </source>
</evidence>
<sequence length="298" mass="32165">MGMVRLCVFMNGDRGLAVCNALVAAGIDIDAVYLPAAMLKKEVVVAPLARLGLTVVGIENVNDPAFIDSVAARRPDIFAVAGFSTIFSTDLLAIPRLGTLNLHAGRLPQYRGGSPLNWQIINGESEAGLSVIRMDAGIDTGNVMAAGLIPIHIDDTIADVHAKANAAFPALVLDAIHRMTAGSPGERQDDRLAGYWHQRNDGDGRIVWERLNARAVHDLVRAITRPYNGAYCYLGDRMVRVFRTSLLNSFPVHGVPGRVVYLQGLGPLVICQDKAILLDDYSISENNAQKLPNGAHLR</sequence>
<dbReference type="Pfam" id="PF00551">
    <property type="entry name" value="Formyl_trans_N"/>
    <property type="match status" value="1"/>
</dbReference>
<protein>
    <recommendedName>
        <fullName evidence="5">Methionyl-tRNA formyltransferase</fullName>
    </recommendedName>
</protein>
<name>A0A418VL64_9PROT</name>
<evidence type="ECO:0000259" key="2">
    <source>
        <dbReference type="Pfam" id="PF02911"/>
    </source>
</evidence>
<dbReference type="InterPro" id="IPR002376">
    <property type="entry name" value="Formyl_transf_N"/>
</dbReference>
<comment type="caution">
    <text evidence="3">The sequence shown here is derived from an EMBL/GenBank/DDBJ whole genome shotgun (WGS) entry which is preliminary data.</text>
</comment>
<dbReference type="Gene3D" id="3.40.50.12230">
    <property type="match status" value="1"/>
</dbReference>
<dbReference type="Proteomes" id="UP000283458">
    <property type="component" value="Unassembled WGS sequence"/>
</dbReference>
<dbReference type="PANTHER" id="PTHR11138:SF5">
    <property type="entry name" value="METHIONYL-TRNA FORMYLTRANSFERASE, MITOCHONDRIAL"/>
    <property type="match status" value="1"/>
</dbReference>
<dbReference type="SUPFAM" id="SSF50486">
    <property type="entry name" value="FMT C-terminal domain-like"/>
    <property type="match status" value="1"/>
</dbReference>
<dbReference type="SUPFAM" id="SSF53328">
    <property type="entry name" value="Formyltransferase"/>
    <property type="match status" value="1"/>
</dbReference>
<gene>
    <name evidence="3" type="ORF">D3877_28355</name>
</gene>
<dbReference type="InterPro" id="IPR011034">
    <property type="entry name" value="Formyl_transferase-like_C_sf"/>
</dbReference>
<organism evidence="3 4">
    <name type="scientific">Azospirillum cavernae</name>
    <dbReference type="NCBI Taxonomy" id="2320860"/>
    <lineage>
        <taxon>Bacteria</taxon>
        <taxon>Pseudomonadati</taxon>
        <taxon>Pseudomonadota</taxon>
        <taxon>Alphaproteobacteria</taxon>
        <taxon>Rhodospirillales</taxon>
        <taxon>Azospirillaceae</taxon>
        <taxon>Azospirillum</taxon>
    </lineage>
</organism>
<keyword evidence="4" id="KW-1185">Reference proteome</keyword>
<evidence type="ECO:0008006" key="5">
    <source>
        <dbReference type="Google" id="ProtNLM"/>
    </source>
</evidence>
<dbReference type="EMBL" id="QYUL01000006">
    <property type="protein sequence ID" value="RJF76799.1"/>
    <property type="molecule type" value="Genomic_DNA"/>
</dbReference>